<dbReference type="AlphaFoldDB" id="A0A1F6TLZ0"/>
<proteinExistence type="predicted"/>
<sequence length="626" mass="64613">MSNLLKSKFLLGVMFVAVLVVAGGAFATPAAADCTITTTLRVGSVGTEVSCLQTIIGATADGKFGPMTKAAVMAWQAGKGLVADGVFGPMSRAAMGGGAVVLPAGCQVGWLFNPATGASCTPGTTPTTPSGDLEGGAGSVTVDDLPTYSSEEVGEDEEDVKVLAFEVEAEGSDVEISSVKVELVESGATSSEDLDDYAQSVSVWFDGEKVGEADVDDFSESSTEVWTRSISLDSGVVIKEDDTEKLEIAVTANSTIDSSDSDSDLWTVDVLNVRFEDGEGVVTTEDTDGDALEQTFDFAEFAAAADLELKVSLDDDNINDAHVINIHATAETDNVDLLSFELEAEGNSDITVNDLSVNFDTVGVNLEDAVTTVTLWANGEQIGTENITKNTATPGTDETIEFDRLSFKIDAGDTAEFIVKADLESIADGIVDGDTISAQVSATERALIEAEDESGNDVGTTDLTGAASGDAHAMYDAGMNAAYVSSTAVATPSGVATVDDTGTFKINFDVTAFDSDVYVDASPITDETGIIAAGAAGYQNIDASTTSVGAGVIECASCDTAANTTLKVPEGTTKRFTVTVAGSGADVFASASLTSIMYALTAVDGDTLYTFGMSDFKTDSVWLDSN</sequence>
<dbReference type="EMBL" id="MFTD01000029">
    <property type="protein sequence ID" value="OGI46131.1"/>
    <property type="molecule type" value="Genomic_DNA"/>
</dbReference>
<evidence type="ECO:0000259" key="2">
    <source>
        <dbReference type="Pfam" id="PF01471"/>
    </source>
</evidence>
<dbReference type="Pfam" id="PF01471">
    <property type="entry name" value="PG_binding_1"/>
    <property type="match status" value="1"/>
</dbReference>
<feature type="domain" description="Peptidoglycan binding-like" evidence="2">
    <location>
        <begin position="59"/>
        <end position="95"/>
    </location>
</feature>
<feature type="signal peptide" evidence="1">
    <location>
        <begin position="1"/>
        <end position="27"/>
    </location>
</feature>
<dbReference type="InterPro" id="IPR036366">
    <property type="entry name" value="PGBDSf"/>
</dbReference>
<gene>
    <name evidence="3" type="ORF">A2121_01330</name>
</gene>
<dbReference type="Proteomes" id="UP000176484">
    <property type="component" value="Unassembled WGS sequence"/>
</dbReference>
<organism evidence="3 4">
    <name type="scientific">Candidatus Nomurabacteria bacterium GWB1_40_6</name>
    <dbReference type="NCBI Taxonomy" id="1801727"/>
    <lineage>
        <taxon>Bacteria</taxon>
        <taxon>Candidatus Nomuraibacteriota</taxon>
    </lineage>
</organism>
<evidence type="ECO:0000313" key="4">
    <source>
        <dbReference type="Proteomes" id="UP000176484"/>
    </source>
</evidence>
<evidence type="ECO:0000256" key="1">
    <source>
        <dbReference type="SAM" id="SignalP"/>
    </source>
</evidence>
<dbReference type="Gene3D" id="1.10.101.10">
    <property type="entry name" value="PGBD-like superfamily/PGBD"/>
    <property type="match status" value="1"/>
</dbReference>
<reference evidence="3 4" key="1">
    <citation type="journal article" date="2016" name="Nat. Commun.">
        <title>Thousands of microbial genomes shed light on interconnected biogeochemical processes in an aquifer system.</title>
        <authorList>
            <person name="Anantharaman K."/>
            <person name="Brown C.T."/>
            <person name="Hug L.A."/>
            <person name="Sharon I."/>
            <person name="Castelle C.J."/>
            <person name="Probst A.J."/>
            <person name="Thomas B.C."/>
            <person name="Singh A."/>
            <person name="Wilkins M.J."/>
            <person name="Karaoz U."/>
            <person name="Brodie E.L."/>
            <person name="Williams K.H."/>
            <person name="Hubbard S.S."/>
            <person name="Banfield J.F."/>
        </authorList>
    </citation>
    <scope>NUCLEOTIDE SEQUENCE [LARGE SCALE GENOMIC DNA]</scope>
</reference>
<dbReference type="InterPro" id="IPR002477">
    <property type="entry name" value="Peptidoglycan-bd-like"/>
</dbReference>
<comment type="caution">
    <text evidence="3">The sequence shown here is derived from an EMBL/GenBank/DDBJ whole genome shotgun (WGS) entry which is preliminary data.</text>
</comment>
<protein>
    <recommendedName>
        <fullName evidence="2">Peptidoglycan binding-like domain-containing protein</fullName>
    </recommendedName>
</protein>
<keyword evidence="1" id="KW-0732">Signal</keyword>
<accession>A0A1F6TLZ0</accession>
<dbReference type="InterPro" id="IPR036365">
    <property type="entry name" value="PGBD-like_sf"/>
</dbReference>
<dbReference type="SUPFAM" id="SSF47090">
    <property type="entry name" value="PGBD-like"/>
    <property type="match status" value="1"/>
</dbReference>
<name>A0A1F6TLZ0_9BACT</name>
<evidence type="ECO:0000313" key="3">
    <source>
        <dbReference type="EMBL" id="OGI46131.1"/>
    </source>
</evidence>
<feature type="chain" id="PRO_5009526737" description="Peptidoglycan binding-like domain-containing protein" evidence="1">
    <location>
        <begin position="28"/>
        <end position="626"/>
    </location>
</feature>